<dbReference type="OrthoDB" id="7344480at2"/>
<dbReference type="Proteomes" id="UP000445696">
    <property type="component" value="Unassembled WGS sequence"/>
</dbReference>
<keyword evidence="1" id="KW-0732">Signal</keyword>
<evidence type="ECO:0008006" key="4">
    <source>
        <dbReference type="Google" id="ProtNLM"/>
    </source>
</evidence>
<dbReference type="RefSeq" id="WP_161337753.1">
    <property type="nucleotide sequence ID" value="NZ_JBHSDG010000002.1"/>
</dbReference>
<gene>
    <name evidence="2" type="ORF">GQF03_03325</name>
</gene>
<proteinExistence type="predicted"/>
<reference evidence="2 3" key="1">
    <citation type="journal article" date="2014" name="Int. J. Syst. Evol. Microbiol.">
        <title>Sneathiella chungangensis sp. nov., isolated from a marine sand, and emended description of the genus Sneathiella.</title>
        <authorList>
            <person name="Siamphan C."/>
            <person name="Kim H."/>
            <person name="Lee J.S."/>
            <person name="Kim W."/>
        </authorList>
    </citation>
    <scope>NUCLEOTIDE SEQUENCE [LARGE SCALE GENOMIC DNA]</scope>
    <source>
        <strain evidence="2 3">KCTC 32476</strain>
    </source>
</reference>
<evidence type="ECO:0000313" key="2">
    <source>
        <dbReference type="EMBL" id="MZR21353.1"/>
    </source>
</evidence>
<name>A0A845MAE4_9PROT</name>
<evidence type="ECO:0000313" key="3">
    <source>
        <dbReference type="Proteomes" id="UP000445696"/>
    </source>
</evidence>
<evidence type="ECO:0000256" key="1">
    <source>
        <dbReference type="SAM" id="SignalP"/>
    </source>
</evidence>
<protein>
    <recommendedName>
        <fullName evidence="4">Lysozyme inhibitor LprI N-terminal domain-containing protein</fullName>
    </recommendedName>
</protein>
<keyword evidence="3" id="KW-1185">Reference proteome</keyword>
<comment type="caution">
    <text evidence="2">The sequence shown here is derived from an EMBL/GenBank/DDBJ whole genome shotgun (WGS) entry which is preliminary data.</text>
</comment>
<organism evidence="2 3">
    <name type="scientific">Sneathiella chungangensis</name>
    <dbReference type="NCBI Taxonomy" id="1418234"/>
    <lineage>
        <taxon>Bacteria</taxon>
        <taxon>Pseudomonadati</taxon>
        <taxon>Pseudomonadota</taxon>
        <taxon>Alphaproteobacteria</taxon>
        <taxon>Sneathiellales</taxon>
        <taxon>Sneathiellaceae</taxon>
        <taxon>Sneathiella</taxon>
    </lineage>
</organism>
<sequence length="272" mass="29225">MTPLTDRLRASLFPVLAAAGISLAALPAVAAPQILAVAQTDLKLPVLCEAGECTVELTTICLQEHRASPNVGEGYYVHGDKFFELTGRTAAGQEIPLDHLPLAITAARGHNAVRLAFRESRIAKYGPLDITISVPANLSLVPLPIRGDVKPQTEEDILLATGPLRDLATEMVDRDSNKRDAAELISQAINRLPVRGRASDEDRLAVRAAYQGIMETSGFASGAKDNANAVVRECFDRTIAGSLSFRGCLGSWHDRMIGKLNTKYWNALKAGS</sequence>
<dbReference type="AlphaFoldDB" id="A0A845MAE4"/>
<accession>A0A845MAE4</accession>
<feature type="signal peptide" evidence="1">
    <location>
        <begin position="1"/>
        <end position="30"/>
    </location>
</feature>
<feature type="chain" id="PRO_5032448214" description="Lysozyme inhibitor LprI N-terminal domain-containing protein" evidence="1">
    <location>
        <begin position="31"/>
        <end position="272"/>
    </location>
</feature>
<dbReference type="EMBL" id="WTVA01000001">
    <property type="protein sequence ID" value="MZR21353.1"/>
    <property type="molecule type" value="Genomic_DNA"/>
</dbReference>